<dbReference type="PROSITE" id="PS51485">
    <property type="entry name" value="PHYTOCYANIN"/>
    <property type="match status" value="1"/>
</dbReference>
<sequence length="190" mass="20756">MGREWGAKSISISVIVVISVLFPCVSATNHTVGGSTGWAFASNLQAWTSSTTFYPGDYLVFRYVPIHDVLEVNRDDFATCHTINPIGTYEDGETVIGLKQDEGGNTRFFICGRPGHCGRGLKLRVHIQNLPSNFNNSSPPPPPPSPPPPEPAISPPPLPHQTSEDCDDQCRMSLLICYWLISMLLLCANS</sequence>
<organism evidence="6 7">
    <name type="scientific">Dillenia turbinata</name>
    <dbReference type="NCBI Taxonomy" id="194707"/>
    <lineage>
        <taxon>Eukaryota</taxon>
        <taxon>Viridiplantae</taxon>
        <taxon>Streptophyta</taxon>
        <taxon>Embryophyta</taxon>
        <taxon>Tracheophyta</taxon>
        <taxon>Spermatophyta</taxon>
        <taxon>Magnoliopsida</taxon>
        <taxon>eudicotyledons</taxon>
        <taxon>Gunneridae</taxon>
        <taxon>Pentapetalae</taxon>
        <taxon>Dilleniales</taxon>
        <taxon>Dilleniaceae</taxon>
        <taxon>Dillenia</taxon>
    </lineage>
</organism>
<dbReference type="InterPro" id="IPR039391">
    <property type="entry name" value="Phytocyanin-like"/>
</dbReference>
<keyword evidence="4" id="KW-0732">Signal</keyword>
<dbReference type="Pfam" id="PF02298">
    <property type="entry name" value="Cu_bind_like"/>
    <property type="match status" value="1"/>
</dbReference>
<keyword evidence="7" id="KW-1185">Reference proteome</keyword>
<feature type="domain" description="Phytocyanin" evidence="5">
    <location>
        <begin position="28"/>
        <end position="129"/>
    </location>
</feature>
<comment type="caution">
    <text evidence="6">The sequence shown here is derived from an EMBL/GenBank/DDBJ whole genome shotgun (WGS) entry which is preliminary data.</text>
</comment>
<name>A0AAN8Z9G3_9MAGN</name>
<protein>
    <submittedName>
        <fullName evidence="6">Phytocyanin domain</fullName>
    </submittedName>
</protein>
<gene>
    <name evidence="6" type="ORF">RJ641_009739</name>
</gene>
<proteinExistence type="predicted"/>
<keyword evidence="2" id="KW-0325">Glycoprotein</keyword>
<dbReference type="GO" id="GO:0005886">
    <property type="term" value="C:plasma membrane"/>
    <property type="evidence" value="ECO:0007669"/>
    <property type="project" value="TreeGrafter"/>
</dbReference>
<dbReference type="GO" id="GO:0046872">
    <property type="term" value="F:metal ion binding"/>
    <property type="evidence" value="ECO:0007669"/>
    <property type="project" value="UniProtKB-KW"/>
</dbReference>
<keyword evidence="1" id="KW-0479">Metal-binding</keyword>
<dbReference type="Gene3D" id="2.60.40.420">
    <property type="entry name" value="Cupredoxins - blue copper proteins"/>
    <property type="match status" value="1"/>
</dbReference>
<feature type="region of interest" description="Disordered" evidence="3">
    <location>
        <begin position="132"/>
        <end position="164"/>
    </location>
</feature>
<accession>A0AAN8Z9G3</accession>
<reference evidence="6 7" key="1">
    <citation type="submission" date="2023-12" db="EMBL/GenBank/DDBJ databases">
        <title>A high-quality genome assembly for Dillenia turbinata (Dilleniales).</title>
        <authorList>
            <person name="Chanderbali A."/>
        </authorList>
    </citation>
    <scope>NUCLEOTIDE SEQUENCE [LARGE SCALE GENOMIC DNA]</scope>
    <source>
        <strain evidence="6">LSX21</strain>
        <tissue evidence="6">Leaf</tissue>
    </source>
</reference>
<evidence type="ECO:0000256" key="3">
    <source>
        <dbReference type="SAM" id="MobiDB-lite"/>
    </source>
</evidence>
<dbReference type="CDD" id="cd04216">
    <property type="entry name" value="Phytocyanin"/>
    <property type="match status" value="1"/>
</dbReference>
<evidence type="ECO:0000256" key="4">
    <source>
        <dbReference type="SAM" id="SignalP"/>
    </source>
</evidence>
<evidence type="ECO:0000259" key="5">
    <source>
        <dbReference type="PROSITE" id="PS51485"/>
    </source>
</evidence>
<evidence type="ECO:0000313" key="6">
    <source>
        <dbReference type="EMBL" id="KAK6925413.1"/>
    </source>
</evidence>
<dbReference type="PANTHER" id="PTHR33021">
    <property type="entry name" value="BLUE COPPER PROTEIN"/>
    <property type="match status" value="1"/>
</dbReference>
<dbReference type="FunFam" id="2.60.40.420:FF:000003">
    <property type="entry name" value="Blue copper"/>
    <property type="match status" value="1"/>
</dbReference>
<dbReference type="InterPro" id="IPR003245">
    <property type="entry name" value="Phytocyanin_dom"/>
</dbReference>
<dbReference type="Proteomes" id="UP001370490">
    <property type="component" value="Unassembled WGS sequence"/>
</dbReference>
<feature type="compositionally biased region" description="Pro residues" evidence="3">
    <location>
        <begin position="138"/>
        <end position="159"/>
    </location>
</feature>
<evidence type="ECO:0000313" key="7">
    <source>
        <dbReference type="Proteomes" id="UP001370490"/>
    </source>
</evidence>
<evidence type="ECO:0000256" key="2">
    <source>
        <dbReference type="ARBA" id="ARBA00023180"/>
    </source>
</evidence>
<dbReference type="GO" id="GO:0009055">
    <property type="term" value="F:electron transfer activity"/>
    <property type="evidence" value="ECO:0007669"/>
    <property type="project" value="InterPro"/>
</dbReference>
<dbReference type="PANTHER" id="PTHR33021:SF499">
    <property type="entry name" value="OS12G0150500 PROTEIN"/>
    <property type="match status" value="1"/>
</dbReference>
<dbReference type="AlphaFoldDB" id="A0AAN8Z9G3"/>
<feature type="chain" id="PRO_5042816636" evidence="4">
    <location>
        <begin position="28"/>
        <end position="190"/>
    </location>
</feature>
<dbReference type="EMBL" id="JBAMMX010000016">
    <property type="protein sequence ID" value="KAK6925413.1"/>
    <property type="molecule type" value="Genomic_DNA"/>
</dbReference>
<dbReference type="InterPro" id="IPR008972">
    <property type="entry name" value="Cupredoxin"/>
</dbReference>
<feature type="signal peptide" evidence="4">
    <location>
        <begin position="1"/>
        <end position="27"/>
    </location>
</feature>
<dbReference type="SUPFAM" id="SSF49503">
    <property type="entry name" value="Cupredoxins"/>
    <property type="match status" value="1"/>
</dbReference>
<evidence type="ECO:0000256" key="1">
    <source>
        <dbReference type="ARBA" id="ARBA00022723"/>
    </source>
</evidence>